<reference evidence="4" key="2">
    <citation type="submission" date="2020-09" db="EMBL/GenBank/DDBJ databases">
        <authorList>
            <person name="Sun Q."/>
            <person name="Ohkuma M."/>
        </authorList>
    </citation>
    <scope>NUCLEOTIDE SEQUENCE</scope>
    <source>
        <strain evidence="4">JCM 12862</strain>
    </source>
</reference>
<evidence type="ECO:0000259" key="3">
    <source>
        <dbReference type="Pfam" id="PF18962"/>
    </source>
</evidence>
<keyword evidence="5" id="KW-1185">Reference proteome</keyword>
<sequence>MKHLYPFLAFLIFCQIINGQTLNDLSFGTNDTFEIMTWNLETFPKNNQQTVDYVSQIIDALDVDMVVIQEITDIPAFNQLTNSLSNYNGYIESTYYDGLAILYKPSVVEINAIYRIYDTSQYWNTFPRAPMVIDITYNNQHVYIINNHLKCCGDGVLVLNNSSDEEYRRYEAINLLKSYIDTNLQNENVIVLGDMNDELTDSPSNNVFQNILDDSADYLFTDYDIASGNSTDWSYPSWPSHLDHILITNELFDEFALPSANIQTIKVDDYLSGGFTEYDTNVSDHRPVALKLTIDSNLGTEDLSFNKTTSLTNYPNPFRYETTFSFSLSNRNYKLEVVNILGQTVFLKNLDQGQSSFKWHPKGISQGIYFARLSQGNQVIATRKLVLSH</sequence>
<name>A0A8J3BR97_9FLAO</name>
<evidence type="ECO:0000313" key="5">
    <source>
        <dbReference type="Proteomes" id="UP000612329"/>
    </source>
</evidence>
<reference evidence="4" key="1">
    <citation type="journal article" date="2014" name="Int. J. Syst. Evol. Microbiol.">
        <title>Complete genome sequence of Corynebacterium casei LMG S-19264T (=DSM 44701T), isolated from a smear-ripened cheese.</title>
        <authorList>
            <consortium name="US DOE Joint Genome Institute (JGI-PGF)"/>
            <person name="Walter F."/>
            <person name="Albersmeier A."/>
            <person name="Kalinowski J."/>
            <person name="Ruckert C."/>
        </authorList>
    </citation>
    <scope>NUCLEOTIDE SEQUENCE</scope>
    <source>
        <strain evidence="4">JCM 12862</strain>
    </source>
</reference>
<gene>
    <name evidence="4" type="ORF">GCM10007962_28550</name>
</gene>
<dbReference type="EMBL" id="BMNR01000007">
    <property type="protein sequence ID" value="GGK32506.1"/>
    <property type="molecule type" value="Genomic_DNA"/>
</dbReference>
<dbReference type="GO" id="GO:0003824">
    <property type="term" value="F:catalytic activity"/>
    <property type="evidence" value="ECO:0007669"/>
    <property type="project" value="InterPro"/>
</dbReference>
<dbReference type="NCBIfam" id="TIGR04183">
    <property type="entry name" value="Por_Secre_tail"/>
    <property type="match status" value="1"/>
</dbReference>
<dbReference type="SUPFAM" id="SSF56219">
    <property type="entry name" value="DNase I-like"/>
    <property type="match status" value="1"/>
</dbReference>
<feature type="domain" description="Endonuclease/exonuclease/phosphatase" evidence="2">
    <location>
        <begin position="36"/>
        <end position="285"/>
    </location>
</feature>
<evidence type="ECO:0000259" key="2">
    <source>
        <dbReference type="Pfam" id="PF03372"/>
    </source>
</evidence>
<proteinExistence type="predicted"/>
<dbReference type="RefSeq" id="WP_188654376.1">
    <property type="nucleotide sequence ID" value="NZ_BMNR01000007.1"/>
</dbReference>
<dbReference type="Pfam" id="PF03372">
    <property type="entry name" value="Exo_endo_phos"/>
    <property type="match status" value="1"/>
</dbReference>
<dbReference type="Gene3D" id="3.60.10.10">
    <property type="entry name" value="Endonuclease/exonuclease/phosphatase"/>
    <property type="match status" value="1"/>
</dbReference>
<accession>A0A8J3BR97</accession>
<dbReference type="PANTHER" id="PTHR42834">
    <property type="entry name" value="ENDONUCLEASE/EXONUCLEASE/PHOSPHATASE FAMILY PROTEIN (AFU_ORTHOLOGUE AFUA_3G09210)"/>
    <property type="match status" value="1"/>
</dbReference>
<keyword evidence="1" id="KW-0732">Signal</keyword>
<dbReference type="InterPro" id="IPR026444">
    <property type="entry name" value="Secre_tail"/>
</dbReference>
<dbReference type="PANTHER" id="PTHR42834:SF1">
    <property type="entry name" value="ENDONUCLEASE_EXONUCLEASE_PHOSPHATASE FAMILY PROTEIN (AFU_ORTHOLOGUE AFUA_3G09210)"/>
    <property type="match status" value="1"/>
</dbReference>
<dbReference type="InterPro" id="IPR036691">
    <property type="entry name" value="Endo/exonu/phosph_ase_sf"/>
</dbReference>
<feature type="domain" description="Secretion system C-terminal sorting" evidence="3">
    <location>
        <begin position="314"/>
        <end position="386"/>
    </location>
</feature>
<evidence type="ECO:0000313" key="4">
    <source>
        <dbReference type="EMBL" id="GGK32506.1"/>
    </source>
</evidence>
<dbReference type="Proteomes" id="UP000612329">
    <property type="component" value="Unassembled WGS sequence"/>
</dbReference>
<evidence type="ECO:0000256" key="1">
    <source>
        <dbReference type="ARBA" id="ARBA00022729"/>
    </source>
</evidence>
<protein>
    <recommendedName>
        <fullName evidence="6">Secretion system C-terminal sorting domain-containing protein</fullName>
    </recommendedName>
</protein>
<dbReference type="InterPro" id="IPR005135">
    <property type="entry name" value="Endo/exonuclease/phosphatase"/>
</dbReference>
<dbReference type="Pfam" id="PF18962">
    <property type="entry name" value="Por_Secre_tail"/>
    <property type="match status" value="1"/>
</dbReference>
<evidence type="ECO:0008006" key="6">
    <source>
        <dbReference type="Google" id="ProtNLM"/>
    </source>
</evidence>
<comment type="caution">
    <text evidence="4">The sequence shown here is derived from an EMBL/GenBank/DDBJ whole genome shotgun (WGS) entry which is preliminary data.</text>
</comment>
<organism evidence="4 5">
    <name type="scientific">Yeosuana aromativorans</name>
    <dbReference type="NCBI Taxonomy" id="288019"/>
    <lineage>
        <taxon>Bacteria</taxon>
        <taxon>Pseudomonadati</taxon>
        <taxon>Bacteroidota</taxon>
        <taxon>Flavobacteriia</taxon>
        <taxon>Flavobacteriales</taxon>
        <taxon>Flavobacteriaceae</taxon>
        <taxon>Yeosuana</taxon>
    </lineage>
</organism>
<dbReference type="AlphaFoldDB" id="A0A8J3BR97"/>